<dbReference type="OrthoDB" id="3362246at2759"/>
<organism evidence="2 3">
    <name type="scientific">Gloeophyllum trabeum (strain ATCC 11539 / FP-39264 / Madison 617)</name>
    <name type="common">Brown rot fungus</name>
    <dbReference type="NCBI Taxonomy" id="670483"/>
    <lineage>
        <taxon>Eukaryota</taxon>
        <taxon>Fungi</taxon>
        <taxon>Dikarya</taxon>
        <taxon>Basidiomycota</taxon>
        <taxon>Agaricomycotina</taxon>
        <taxon>Agaricomycetes</taxon>
        <taxon>Gloeophyllales</taxon>
        <taxon>Gloeophyllaceae</taxon>
        <taxon>Gloeophyllum</taxon>
    </lineage>
</organism>
<proteinExistence type="predicted"/>
<feature type="chain" id="PRO_5004543792" evidence="1">
    <location>
        <begin position="21"/>
        <end position="113"/>
    </location>
</feature>
<dbReference type="GeneID" id="19298400"/>
<dbReference type="KEGG" id="gtr:GLOTRDRAFT_100870"/>
<protein>
    <submittedName>
        <fullName evidence="2">Uncharacterized protein</fullName>
    </submittedName>
</protein>
<reference evidence="2 3" key="1">
    <citation type="journal article" date="2012" name="Science">
        <title>The Paleozoic origin of enzymatic lignin decomposition reconstructed from 31 fungal genomes.</title>
        <authorList>
            <person name="Floudas D."/>
            <person name="Binder M."/>
            <person name="Riley R."/>
            <person name="Barry K."/>
            <person name="Blanchette R.A."/>
            <person name="Henrissat B."/>
            <person name="Martinez A.T."/>
            <person name="Otillar R."/>
            <person name="Spatafora J.W."/>
            <person name="Yadav J.S."/>
            <person name="Aerts A."/>
            <person name="Benoit I."/>
            <person name="Boyd A."/>
            <person name="Carlson A."/>
            <person name="Copeland A."/>
            <person name="Coutinho P.M."/>
            <person name="de Vries R.P."/>
            <person name="Ferreira P."/>
            <person name="Findley K."/>
            <person name="Foster B."/>
            <person name="Gaskell J."/>
            <person name="Glotzer D."/>
            <person name="Gorecki P."/>
            <person name="Heitman J."/>
            <person name="Hesse C."/>
            <person name="Hori C."/>
            <person name="Igarashi K."/>
            <person name="Jurgens J.A."/>
            <person name="Kallen N."/>
            <person name="Kersten P."/>
            <person name="Kohler A."/>
            <person name="Kuees U."/>
            <person name="Kumar T.K.A."/>
            <person name="Kuo A."/>
            <person name="LaButti K."/>
            <person name="Larrondo L.F."/>
            <person name="Lindquist E."/>
            <person name="Ling A."/>
            <person name="Lombard V."/>
            <person name="Lucas S."/>
            <person name="Lundell T."/>
            <person name="Martin R."/>
            <person name="McLaughlin D.J."/>
            <person name="Morgenstern I."/>
            <person name="Morin E."/>
            <person name="Murat C."/>
            <person name="Nagy L.G."/>
            <person name="Nolan M."/>
            <person name="Ohm R.A."/>
            <person name="Patyshakuliyeva A."/>
            <person name="Rokas A."/>
            <person name="Ruiz-Duenas F.J."/>
            <person name="Sabat G."/>
            <person name="Salamov A."/>
            <person name="Samejima M."/>
            <person name="Schmutz J."/>
            <person name="Slot J.C."/>
            <person name="St John F."/>
            <person name="Stenlid J."/>
            <person name="Sun H."/>
            <person name="Sun S."/>
            <person name="Syed K."/>
            <person name="Tsang A."/>
            <person name="Wiebenga A."/>
            <person name="Young D."/>
            <person name="Pisabarro A."/>
            <person name="Eastwood D.C."/>
            <person name="Martin F."/>
            <person name="Cullen D."/>
            <person name="Grigoriev I.V."/>
            <person name="Hibbett D.S."/>
        </authorList>
    </citation>
    <scope>NUCLEOTIDE SEQUENCE [LARGE SCALE GENOMIC DNA]</scope>
    <source>
        <strain evidence="2 3">ATCC 11539</strain>
    </source>
</reference>
<keyword evidence="3" id="KW-1185">Reference proteome</keyword>
<evidence type="ECO:0000313" key="3">
    <source>
        <dbReference type="Proteomes" id="UP000030669"/>
    </source>
</evidence>
<dbReference type="PANTHER" id="PTHR37487:SF2">
    <property type="entry name" value="EXPRESSED PROTEIN"/>
    <property type="match status" value="1"/>
</dbReference>
<dbReference type="OMA" id="IARQCEH"/>
<dbReference type="HOGENOM" id="CLU_063099_4_1_1"/>
<keyword evidence="1" id="KW-0732">Signal</keyword>
<feature type="signal peptide" evidence="1">
    <location>
        <begin position="1"/>
        <end position="20"/>
    </location>
</feature>
<sequence>MRSSFVSLIAIAGLVAHVRGDSFVINTPSDAVECEALVITWSGGVAPYRLSIRAGSHPVPIDTENVSGTSFVWTVTEPAGDELSLEVTDSAGSVAQSSFFTVQAGSDDSCIPQ</sequence>
<name>S7Q116_GLOTA</name>
<dbReference type="AlphaFoldDB" id="S7Q116"/>
<gene>
    <name evidence="2" type="ORF">GLOTRDRAFT_100870</name>
</gene>
<dbReference type="RefSeq" id="XP_007868489.1">
    <property type="nucleotide sequence ID" value="XM_007870298.1"/>
</dbReference>
<dbReference type="PANTHER" id="PTHR37487">
    <property type="entry name" value="CHROMOSOME 1, WHOLE GENOME SHOTGUN SEQUENCE"/>
    <property type="match status" value="1"/>
</dbReference>
<accession>S7Q116</accession>
<dbReference type="EMBL" id="KB469306">
    <property type="protein sequence ID" value="EPQ53207.1"/>
    <property type="molecule type" value="Genomic_DNA"/>
</dbReference>
<evidence type="ECO:0000313" key="2">
    <source>
        <dbReference type="EMBL" id="EPQ53207.1"/>
    </source>
</evidence>
<evidence type="ECO:0000256" key="1">
    <source>
        <dbReference type="SAM" id="SignalP"/>
    </source>
</evidence>
<dbReference type="Proteomes" id="UP000030669">
    <property type="component" value="Unassembled WGS sequence"/>
</dbReference>
<dbReference type="STRING" id="670483.S7Q116"/>